<dbReference type="GO" id="GO:0008168">
    <property type="term" value="F:methyltransferase activity"/>
    <property type="evidence" value="ECO:0007669"/>
    <property type="project" value="UniProtKB-KW"/>
</dbReference>
<organism evidence="1 2">
    <name type="scientific">Christiangramia sediminis</name>
    <dbReference type="NCBI Taxonomy" id="2881336"/>
    <lineage>
        <taxon>Bacteria</taxon>
        <taxon>Pseudomonadati</taxon>
        <taxon>Bacteroidota</taxon>
        <taxon>Flavobacteriia</taxon>
        <taxon>Flavobacteriales</taxon>
        <taxon>Flavobacteriaceae</taxon>
        <taxon>Christiangramia</taxon>
    </lineage>
</organism>
<keyword evidence="2" id="KW-1185">Reference proteome</keyword>
<reference evidence="1" key="1">
    <citation type="submission" date="2021-10" db="EMBL/GenBank/DDBJ databases">
        <title>Gramella sp. ASW11-100T, isolated from marine sediment.</title>
        <authorList>
            <person name="Xia C."/>
        </authorList>
    </citation>
    <scope>NUCLEOTIDE SEQUENCE</scope>
    <source>
        <strain evidence="1">ASW11-100</strain>
    </source>
</reference>
<protein>
    <submittedName>
        <fullName evidence="1">Class I SAM-dependent methyltransferase</fullName>
    </submittedName>
</protein>
<dbReference type="PANTHER" id="PTHR43861:SF6">
    <property type="entry name" value="METHYLTRANSFERASE TYPE 11"/>
    <property type="match status" value="1"/>
</dbReference>
<comment type="caution">
    <text evidence="1">The sequence shown here is derived from an EMBL/GenBank/DDBJ whole genome shotgun (WGS) entry which is preliminary data.</text>
</comment>
<dbReference type="Pfam" id="PF13489">
    <property type="entry name" value="Methyltransf_23"/>
    <property type="match status" value="1"/>
</dbReference>
<accession>A0A9X1RVX3</accession>
<dbReference type="InterPro" id="IPR029063">
    <property type="entry name" value="SAM-dependent_MTases_sf"/>
</dbReference>
<evidence type="ECO:0000313" key="2">
    <source>
        <dbReference type="Proteomes" id="UP001139414"/>
    </source>
</evidence>
<dbReference type="SUPFAM" id="SSF53335">
    <property type="entry name" value="S-adenosyl-L-methionine-dependent methyltransferases"/>
    <property type="match status" value="1"/>
</dbReference>
<dbReference type="CDD" id="cd02440">
    <property type="entry name" value="AdoMet_MTases"/>
    <property type="match status" value="1"/>
</dbReference>
<gene>
    <name evidence="1" type="ORF">LGQ90_08640</name>
</gene>
<dbReference type="Gene3D" id="3.40.50.150">
    <property type="entry name" value="Vaccinia Virus protein VP39"/>
    <property type="match status" value="1"/>
</dbReference>
<dbReference type="Proteomes" id="UP001139414">
    <property type="component" value="Unassembled WGS sequence"/>
</dbReference>
<evidence type="ECO:0000313" key="1">
    <source>
        <dbReference type="EMBL" id="MCB7481323.1"/>
    </source>
</evidence>
<dbReference type="EMBL" id="JAJBZG010000004">
    <property type="protein sequence ID" value="MCB7481323.1"/>
    <property type="molecule type" value="Genomic_DNA"/>
</dbReference>
<proteinExistence type="predicted"/>
<dbReference type="GO" id="GO:0032259">
    <property type="term" value="P:methylation"/>
    <property type="evidence" value="ECO:0007669"/>
    <property type="project" value="UniProtKB-KW"/>
</dbReference>
<name>A0A9X1RVX3_9FLAO</name>
<dbReference type="RefSeq" id="WP_229340151.1">
    <property type="nucleotide sequence ID" value="NZ_JAJBZG010000004.1"/>
</dbReference>
<keyword evidence="1" id="KW-0808">Transferase</keyword>
<dbReference type="PANTHER" id="PTHR43861">
    <property type="entry name" value="TRANS-ACONITATE 2-METHYLTRANSFERASE-RELATED"/>
    <property type="match status" value="1"/>
</dbReference>
<dbReference type="AlphaFoldDB" id="A0A9X1RVX3"/>
<keyword evidence="1" id="KW-0489">Methyltransferase</keyword>
<sequence>MVSPVSLKSNDAVLIEEFNTESIINSYRELGLNVNHFFSTKSLSLYKCKSTGYRFYYPYTSIGDAHFYSELSKVRKNYYSTRWEHLQSLAYLKNKENVLEIGSGFGIYLSLLAENKINGKGLELNPQAIENNNSPYTIENKLIGEESKENPNKYDAVVMFQVLEHVPKVNSFITDALNSLKKGGKLIIGVPNNNPYLFINDKHHTLNLPPHHAGLWNKKSLKSLEKVFPLELEVIEFEPLEESYDQFINHLLSNKQNFYYRKLVNITRKLFPKLLKKILCRLIKGRNVLAVFTKK</sequence>